<dbReference type="EMBL" id="MK972702">
    <property type="protein sequence ID" value="QEI24533.1"/>
    <property type="molecule type" value="Genomic_DNA"/>
</dbReference>
<dbReference type="GeneID" id="79712477"/>
<dbReference type="KEGG" id="vg:79712477"/>
<dbReference type="Proteomes" id="UP000324077">
    <property type="component" value="Segment"/>
</dbReference>
<accession>A0A5C0CEE0</accession>
<dbReference type="RefSeq" id="YP_010745754.1">
    <property type="nucleotide sequence ID" value="NC_073169.1"/>
</dbReference>
<organism evidence="1 2">
    <name type="scientific">Salmonella phage SS5</name>
    <dbReference type="NCBI Taxonomy" id="2592216"/>
    <lineage>
        <taxon>Viruses</taxon>
        <taxon>Duplodnaviria</taxon>
        <taxon>Heunggongvirae</taxon>
        <taxon>Uroviricota</taxon>
        <taxon>Caudoviricetes</taxon>
        <taxon>Sarkviridae</taxon>
        <taxon>Guernseyvirinae</taxon>
        <taxon>Jerseyvirus</taxon>
        <taxon>Jerseyvirus SS5</taxon>
    </lineage>
</organism>
<keyword evidence="2" id="KW-1185">Reference proteome</keyword>
<evidence type="ECO:0000313" key="2">
    <source>
        <dbReference type="Proteomes" id="UP000324077"/>
    </source>
</evidence>
<proteinExistence type="predicted"/>
<name>A0A5C0CEE0_9CAUD</name>
<sequence length="63" mass="7051">MAQSQPWRNSLTLLNLRHGTPGEARHTKPKVFIVHNKKSPKVGLPSEINIYTTILVTDNSDLS</sequence>
<reference evidence="1 2" key="1">
    <citation type="submission" date="2019-05" db="EMBL/GenBank/DDBJ databases">
        <title>Salmonella bacteriophage diversity and host specificity revealed by physiological characterization and whole genome sequencing.</title>
        <authorList>
            <person name="Fong K."/>
            <person name="Tremblay D."/>
            <person name="Delaquis P."/>
            <person name="Moineau S."/>
            <person name="Goodridge L."/>
            <person name="Levesque R."/>
            <person name="Wang S."/>
        </authorList>
    </citation>
    <scope>NUCLEOTIDE SEQUENCE [LARGE SCALE GENOMIC DNA]</scope>
</reference>
<evidence type="ECO:0000313" key="1">
    <source>
        <dbReference type="EMBL" id="QEI24533.1"/>
    </source>
</evidence>
<protein>
    <submittedName>
        <fullName evidence="1">Uncharacterized protein</fullName>
    </submittedName>
</protein>